<accession>A0A398CUS3</accession>
<sequence>MTSINRSAEKVPFTARMTDLAGETFEYRHSFDPAKGDTAFRCEIRSKPASHRASRIQLTADGNETAFELRDAVFPVERLASGEELVFTIVPQTAAAEQARSTCYRSREGVT</sequence>
<gene>
    <name evidence="1" type="ORF">D3H35_10785</name>
</gene>
<reference evidence="1 2" key="1">
    <citation type="submission" date="2018-09" db="EMBL/GenBank/DDBJ databases">
        <title>Cohnella cavernae sp. nov., isolated from a karst cave.</title>
        <authorList>
            <person name="Zhu H."/>
        </authorList>
    </citation>
    <scope>NUCLEOTIDE SEQUENCE [LARGE SCALE GENOMIC DNA]</scope>
    <source>
        <strain evidence="1 2">K2E09-144</strain>
    </source>
</reference>
<dbReference type="EMBL" id="QXJM01000035">
    <property type="protein sequence ID" value="RIE03617.1"/>
    <property type="molecule type" value="Genomic_DNA"/>
</dbReference>
<dbReference type="OrthoDB" id="1491023at2"/>
<keyword evidence="2" id="KW-1185">Reference proteome</keyword>
<comment type="caution">
    <text evidence="1">The sequence shown here is derived from an EMBL/GenBank/DDBJ whole genome shotgun (WGS) entry which is preliminary data.</text>
</comment>
<dbReference type="Proteomes" id="UP000266340">
    <property type="component" value="Unassembled WGS sequence"/>
</dbReference>
<evidence type="ECO:0000313" key="1">
    <source>
        <dbReference type="EMBL" id="RIE03617.1"/>
    </source>
</evidence>
<organism evidence="1 2">
    <name type="scientific">Cohnella faecalis</name>
    <dbReference type="NCBI Taxonomy" id="2315694"/>
    <lineage>
        <taxon>Bacteria</taxon>
        <taxon>Bacillati</taxon>
        <taxon>Bacillota</taxon>
        <taxon>Bacilli</taxon>
        <taxon>Bacillales</taxon>
        <taxon>Paenibacillaceae</taxon>
        <taxon>Cohnella</taxon>
    </lineage>
</organism>
<proteinExistence type="predicted"/>
<dbReference type="AlphaFoldDB" id="A0A398CUS3"/>
<evidence type="ECO:0000313" key="2">
    <source>
        <dbReference type="Proteomes" id="UP000266340"/>
    </source>
</evidence>
<dbReference type="RefSeq" id="WP_119149222.1">
    <property type="nucleotide sequence ID" value="NZ_QXJM01000035.1"/>
</dbReference>
<protein>
    <submittedName>
        <fullName evidence="1">Uncharacterized protein</fullName>
    </submittedName>
</protein>
<name>A0A398CUS3_9BACL</name>